<evidence type="ECO:0000256" key="1">
    <source>
        <dbReference type="ARBA" id="ARBA00004442"/>
    </source>
</evidence>
<dbReference type="GO" id="GO:0009279">
    <property type="term" value="C:cell outer membrane"/>
    <property type="evidence" value="ECO:0007669"/>
    <property type="project" value="UniProtKB-SubCell"/>
</dbReference>
<dbReference type="SUPFAM" id="SSF56954">
    <property type="entry name" value="Outer membrane efflux proteins (OEP)"/>
    <property type="match status" value="1"/>
</dbReference>
<protein>
    <submittedName>
        <fullName evidence="8">Outer membrane protein TolC</fullName>
    </submittedName>
</protein>
<keyword evidence="3" id="KW-0813">Transport</keyword>
<dbReference type="GO" id="GO:0015288">
    <property type="term" value="F:porin activity"/>
    <property type="evidence" value="ECO:0007669"/>
    <property type="project" value="TreeGrafter"/>
</dbReference>
<name>A0A1T5ELT4_9BACT</name>
<dbReference type="OrthoDB" id="13803at2"/>
<evidence type="ECO:0000313" key="8">
    <source>
        <dbReference type="EMBL" id="SKB84917.1"/>
    </source>
</evidence>
<dbReference type="Pfam" id="PF02321">
    <property type="entry name" value="OEP"/>
    <property type="match status" value="1"/>
</dbReference>
<dbReference type="InterPro" id="IPR051906">
    <property type="entry name" value="TolC-like"/>
</dbReference>
<keyword evidence="9" id="KW-1185">Reference proteome</keyword>
<evidence type="ECO:0000256" key="7">
    <source>
        <dbReference type="ARBA" id="ARBA00023237"/>
    </source>
</evidence>
<keyword evidence="5" id="KW-0812">Transmembrane</keyword>
<keyword evidence="6" id="KW-0472">Membrane</keyword>
<dbReference type="Gene3D" id="1.20.1600.10">
    <property type="entry name" value="Outer membrane efflux proteins (OEP)"/>
    <property type="match status" value="1"/>
</dbReference>
<organism evidence="8 9">
    <name type="scientific">Dyadobacter psychrophilus</name>
    <dbReference type="NCBI Taxonomy" id="651661"/>
    <lineage>
        <taxon>Bacteria</taxon>
        <taxon>Pseudomonadati</taxon>
        <taxon>Bacteroidota</taxon>
        <taxon>Cytophagia</taxon>
        <taxon>Cytophagales</taxon>
        <taxon>Spirosomataceae</taxon>
        <taxon>Dyadobacter</taxon>
    </lineage>
</organism>
<reference evidence="9" key="1">
    <citation type="submission" date="2017-02" db="EMBL/GenBank/DDBJ databases">
        <authorList>
            <person name="Varghese N."/>
            <person name="Submissions S."/>
        </authorList>
    </citation>
    <scope>NUCLEOTIDE SEQUENCE [LARGE SCALE GENOMIC DNA]</scope>
    <source>
        <strain evidence="9">DSM 22270</strain>
    </source>
</reference>
<dbReference type="Proteomes" id="UP000190897">
    <property type="component" value="Unassembled WGS sequence"/>
</dbReference>
<dbReference type="GO" id="GO:0015562">
    <property type="term" value="F:efflux transmembrane transporter activity"/>
    <property type="evidence" value="ECO:0007669"/>
    <property type="project" value="InterPro"/>
</dbReference>
<keyword evidence="4" id="KW-1134">Transmembrane beta strand</keyword>
<dbReference type="InterPro" id="IPR003423">
    <property type="entry name" value="OMP_efflux"/>
</dbReference>
<proteinExistence type="inferred from homology"/>
<evidence type="ECO:0000256" key="6">
    <source>
        <dbReference type="ARBA" id="ARBA00023136"/>
    </source>
</evidence>
<dbReference type="PANTHER" id="PTHR30026">
    <property type="entry name" value="OUTER MEMBRANE PROTEIN TOLC"/>
    <property type="match status" value="1"/>
</dbReference>
<dbReference type="STRING" id="651661.SAMN05660293_02585"/>
<dbReference type="GO" id="GO:1990281">
    <property type="term" value="C:efflux pump complex"/>
    <property type="evidence" value="ECO:0007669"/>
    <property type="project" value="TreeGrafter"/>
</dbReference>
<dbReference type="RefSeq" id="WP_082215052.1">
    <property type="nucleotide sequence ID" value="NZ_FUZA01000002.1"/>
</dbReference>
<evidence type="ECO:0000256" key="4">
    <source>
        <dbReference type="ARBA" id="ARBA00022452"/>
    </source>
</evidence>
<evidence type="ECO:0000313" key="9">
    <source>
        <dbReference type="Proteomes" id="UP000190897"/>
    </source>
</evidence>
<evidence type="ECO:0000256" key="3">
    <source>
        <dbReference type="ARBA" id="ARBA00022448"/>
    </source>
</evidence>
<gene>
    <name evidence="8" type="ORF">SAMN05660293_02585</name>
</gene>
<comment type="similarity">
    <text evidence="2">Belongs to the outer membrane factor (OMF) (TC 1.B.17) family.</text>
</comment>
<dbReference type="PANTHER" id="PTHR30026:SF20">
    <property type="entry name" value="OUTER MEMBRANE PROTEIN TOLC"/>
    <property type="match status" value="1"/>
</dbReference>
<dbReference type="AlphaFoldDB" id="A0A1T5ELT4"/>
<evidence type="ECO:0000256" key="2">
    <source>
        <dbReference type="ARBA" id="ARBA00007613"/>
    </source>
</evidence>
<dbReference type="EMBL" id="FUZA01000002">
    <property type="protein sequence ID" value="SKB84917.1"/>
    <property type="molecule type" value="Genomic_DNA"/>
</dbReference>
<evidence type="ECO:0000256" key="5">
    <source>
        <dbReference type="ARBA" id="ARBA00022692"/>
    </source>
</evidence>
<keyword evidence="7" id="KW-0998">Cell outer membrane</keyword>
<comment type="subcellular location">
    <subcellularLocation>
        <location evidence="1">Cell outer membrane</location>
    </subcellularLocation>
</comment>
<sequence length="467" mass="53734">MNEHCLLNERHLRERRWRDRLRWKLLFAALLFSFSNPLSAQDRILDAYISQGLKNNQGLRQQDFLLQKSLYALKEAKSYFLPEVNFNTSYLDSRGGRKISIPIGDLLNPVYSSLNQLTNSTAFPQVENVNQTFNPNNYYDAKFRTSLPLYNPEIAVNTKIRKEQINFQQADYDVYKRELVKEIKLGYYAYLQSEEAIRILESAVNLARENLRFNRVLVSNDKAIRTVVSRSENELIGLEARLEEAKYQSKSAAAYFNFLLNSPLDTKIETGETLQSEPTAGANAFSKREELLKLESLAKINTLSGQLAKASSLPKLATFIDLGSQGDFLNFNNDTRYYLFGLTLDWRVFAGNRVQYRTRQALMDSKATGEQLSQVEQQLELQSQTASNKLNAAIRIFQASKSQTALSQQYYQDQQKLYREGQLLYIELLDAQNRLVSDQLQQSISYMVMQTRSAELERAQASYSFSN</sequence>
<accession>A0A1T5ELT4</accession>